<dbReference type="Proteomes" id="UP001321486">
    <property type="component" value="Plasmid pNBRC108728a"/>
</dbReference>
<keyword evidence="2" id="KW-0614">Plasmid</keyword>
<feature type="transmembrane region" description="Helical" evidence="1">
    <location>
        <begin position="12"/>
        <end position="31"/>
    </location>
</feature>
<protein>
    <submittedName>
        <fullName evidence="2">Uncharacterized protein</fullName>
    </submittedName>
</protein>
<evidence type="ECO:0000256" key="1">
    <source>
        <dbReference type="SAM" id="Phobius"/>
    </source>
</evidence>
<keyword evidence="1" id="KW-0812">Transmembrane</keyword>
<keyword evidence="1" id="KW-0472">Membrane</keyword>
<gene>
    <name evidence="2" type="ORF">GCM10025867_50880</name>
</gene>
<organism evidence="2 3">
    <name type="scientific">Frondihabitans sucicola</name>
    <dbReference type="NCBI Taxonomy" id="1268041"/>
    <lineage>
        <taxon>Bacteria</taxon>
        <taxon>Bacillati</taxon>
        <taxon>Actinomycetota</taxon>
        <taxon>Actinomycetes</taxon>
        <taxon>Micrococcales</taxon>
        <taxon>Microbacteriaceae</taxon>
        <taxon>Frondihabitans</taxon>
    </lineage>
</organism>
<dbReference type="RefSeq" id="WP_286347129.1">
    <property type="nucleotide sequence ID" value="NZ_AP027733.1"/>
</dbReference>
<evidence type="ECO:0000313" key="3">
    <source>
        <dbReference type="Proteomes" id="UP001321486"/>
    </source>
</evidence>
<geneLocation type="plasmid" evidence="2 3">
    <name>pNBRC108728a</name>
</geneLocation>
<keyword evidence="1" id="KW-1133">Transmembrane helix</keyword>
<proteinExistence type="predicted"/>
<feature type="transmembrane region" description="Helical" evidence="1">
    <location>
        <begin position="43"/>
        <end position="65"/>
    </location>
</feature>
<evidence type="ECO:0000313" key="2">
    <source>
        <dbReference type="EMBL" id="BDZ52847.1"/>
    </source>
</evidence>
<accession>A0ABM8GWK4</accession>
<reference evidence="3" key="1">
    <citation type="journal article" date="2019" name="Int. J. Syst. Evol. Microbiol.">
        <title>The Global Catalogue of Microorganisms (GCM) 10K type strain sequencing project: providing services to taxonomists for standard genome sequencing and annotation.</title>
        <authorList>
            <consortium name="The Broad Institute Genomics Platform"/>
            <consortium name="The Broad Institute Genome Sequencing Center for Infectious Disease"/>
            <person name="Wu L."/>
            <person name="Ma J."/>
        </authorList>
    </citation>
    <scope>NUCLEOTIDE SEQUENCE [LARGE SCALE GENOMIC DNA]</scope>
    <source>
        <strain evidence="3">NBRC 108728</strain>
    </source>
</reference>
<sequence length="100" mass="10579">MTQIGDAMGNVGIILIALTAMGIILSIFLAIDAKGDQRKETNVGLMVFVTLCAGAGAFAPVFHLVDTARVTARAFTEMAASGVFNIGWRDTIAELLVTHR</sequence>
<dbReference type="EMBL" id="AP027733">
    <property type="protein sequence ID" value="BDZ52847.1"/>
    <property type="molecule type" value="Genomic_DNA"/>
</dbReference>
<keyword evidence="3" id="KW-1185">Reference proteome</keyword>
<name>A0ABM8GWK4_9MICO</name>